<accession>A0A0P0Z9B2</accession>
<dbReference type="InterPro" id="IPR013783">
    <property type="entry name" value="Ig-like_fold"/>
</dbReference>
<name>A0A0P0Z9B2_9HYPH</name>
<organism evidence="2">
    <name type="scientific">Fulvimarina pelagi</name>
    <dbReference type="NCBI Taxonomy" id="217511"/>
    <lineage>
        <taxon>Bacteria</taxon>
        <taxon>Pseudomonadati</taxon>
        <taxon>Pseudomonadota</taxon>
        <taxon>Alphaproteobacteria</taxon>
        <taxon>Hyphomicrobiales</taxon>
        <taxon>Aurantimonadaceae</taxon>
        <taxon>Fulvimarina</taxon>
    </lineage>
</organism>
<dbReference type="NCBIfam" id="TIGR04490">
    <property type="entry name" value="SoxZ_true"/>
    <property type="match status" value="1"/>
</dbReference>
<dbReference type="InterPro" id="IPR030995">
    <property type="entry name" value="SoxZ"/>
</dbReference>
<feature type="domain" description="Sulphur oxidation protein SoxZ" evidence="1">
    <location>
        <begin position="9"/>
        <end position="102"/>
    </location>
</feature>
<evidence type="ECO:0000259" key="1">
    <source>
        <dbReference type="Pfam" id="PF08770"/>
    </source>
</evidence>
<dbReference type="InterPro" id="IPR014756">
    <property type="entry name" value="Ig_E-set"/>
</dbReference>
<dbReference type="Pfam" id="PF08770">
    <property type="entry name" value="SoxZ"/>
    <property type="match status" value="1"/>
</dbReference>
<sequence length="108" mass="12174">MAAPRIRVKVPSSASAGEVITIKTLISHEMESGQRKDKDGNTIPREIINNFTCEFNGTKVFECQLDPAISSNPYFEFYAKVPESGTFKFTWQDDNGETYTEEKDIEVS</sequence>
<dbReference type="EMBL" id="LC066395">
    <property type="protein sequence ID" value="BAT30894.1"/>
    <property type="molecule type" value="Genomic_DNA"/>
</dbReference>
<dbReference type="AlphaFoldDB" id="A0A0P0Z9B2"/>
<dbReference type="Gene3D" id="2.60.40.10">
    <property type="entry name" value="Immunoglobulins"/>
    <property type="match status" value="1"/>
</dbReference>
<reference evidence="2" key="1">
    <citation type="journal article" date="2015" name="Proc. Natl. Acad. Sci. U.S.A.">
        <title>Bacterial clade with the ribosomal RNA operon on a small plasmid rather than the chromosome.</title>
        <authorList>
            <person name="Anda M."/>
            <person name="Ohtsubo Y."/>
            <person name="Okubo T."/>
            <person name="Sugawara M."/>
            <person name="Nagata Y."/>
            <person name="Tsuda M."/>
            <person name="Minamisawa K."/>
            <person name="Mitsui H."/>
        </authorList>
    </citation>
    <scope>NUCLEOTIDE SEQUENCE</scope>
    <source>
        <strain evidence="2">DSM 15513</strain>
    </source>
</reference>
<dbReference type="RefSeq" id="WP_007067635.1">
    <property type="nucleotide sequence ID" value="NZ_BBWO01000012.1"/>
</dbReference>
<proteinExistence type="predicted"/>
<evidence type="ECO:0000313" key="2">
    <source>
        <dbReference type="EMBL" id="BAT30894.1"/>
    </source>
</evidence>
<protein>
    <submittedName>
        <fullName evidence="2">Sulfur oxidation Z protein</fullName>
    </submittedName>
</protein>
<dbReference type="SUPFAM" id="SSF81296">
    <property type="entry name" value="E set domains"/>
    <property type="match status" value="1"/>
</dbReference>
<dbReference type="InterPro" id="IPR014880">
    <property type="entry name" value="SoxZ_dom"/>
</dbReference>
<dbReference type="OrthoDB" id="9795530at2"/>